<comment type="catalytic activity">
    <reaction evidence="11 12 13">
        <text>tRNA(Lys) + L-lysine + ATP = L-lysyl-tRNA(Lys) + AMP + diphosphate</text>
        <dbReference type="Rhea" id="RHEA:20792"/>
        <dbReference type="Rhea" id="RHEA-COMP:9696"/>
        <dbReference type="Rhea" id="RHEA-COMP:9697"/>
        <dbReference type="ChEBI" id="CHEBI:30616"/>
        <dbReference type="ChEBI" id="CHEBI:32551"/>
        <dbReference type="ChEBI" id="CHEBI:33019"/>
        <dbReference type="ChEBI" id="CHEBI:78442"/>
        <dbReference type="ChEBI" id="CHEBI:78529"/>
        <dbReference type="ChEBI" id="CHEBI:456215"/>
        <dbReference type="EC" id="6.1.1.6"/>
    </reaction>
</comment>
<evidence type="ECO:0000313" key="15">
    <source>
        <dbReference type="EMBL" id="CDN32093.1"/>
    </source>
</evidence>
<dbReference type="SUPFAM" id="SSF50249">
    <property type="entry name" value="Nucleic acid-binding proteins"/>
    <property type="match status" value="1"/>
</dbReference>
<dbReference type="InterPro" id="IPR018149">
    <property type="entry name" value="Lys-tRNA-synth_II_C"/>
</dbReference>
<comment type="cofactor">
    <cofactor evidence="12 13">
        <name>Mg(2+)</name>
        <dbReference type="ChEBI" id="CHEBI:18420"/>
    </cofactor>
    <text evidence="12 13">Binds 3 Mg(2+) ions per subunit.</text>
</comment>
<comment type="similarity">
    <text evidence="2 12">Belongs to the class-II aminoacyl-tRNA synthetase family.</text>
</comment>
<keyword evidence="10 12" id="KW-0030">Aminoacyl-tRNA synthetase</keyword>
<evidence type="ECO:0000259" key="14">
    <source>
        <dbReference type="PROSITE" id="PS50862"/>
    </source>
</evidence>
<dbReference type="InterPro" id="IPR006195">
    <property type="entry name" value="aa-tRNA-synth_II"/>
</dbReference>
<dbReference type="Pfam" id="PF00152">
    <property type="entry name" value="tRNA-synt_2"/>
    <property type="match status" value="1"/>
</dbReference>
<dbReference type="GO" id="GO:0005524">
    <property type="term" value="F:ATP binding"/>
    <property type="evidence" value="ECO:0007669"/>
    <property type="project" value="UniProtKB-UniRule"/>
</dbReference>
<dbReference type="GO" id="GO:0005829">
    <property type="term" value="C:cytosol"/>
    <property type="evidence" value="ECO:0007669"/>
    <property type="project" value="TreeGrafter"/>
</dbReference>
<dbReference type="HOGENOM" id="CLU_008255_6_0_10"/>
<keyword evidence="9 12" id="KW-0648">Protein biosynthesis</keyword>
<dbReference type="InterPro" id="IPR002313">
    <property type="entry name" value="Lys-tRNA-ligase_II"/>
</dbReference>
<dbReference type="CDD" id="cd04322">
    <property type="entry name" value="LysRS_N"/>
    <property type="match status" value="1"/>
</dbReference>
<dbReference type="EC" id="6.1.1.6" evidence="12"/>
<dbReference type="HAMAP" id="MF_00252">
    <property type="entry name" value="Lys_tRNA_synth_class2"/>
    <property type="match status" value="1"/>
</dbReference>
<dbReference type="InterPro" id="IPR004365">
    <property type="entry name" value="NA-bd_OB_tRNA"/>
</dbReference>
<evidence type="ECO:0000256" key="11">
    <source>
        <dbReference type="ARBA" id="ARBA00048573"/>
    </source>
</evidence>
<dbReference type="CDD" id="cd00775">
    <property type="entry name" value="LysRS_core"/>
    <property type="match status" value="1"/>
</dbReference>
<proteinExistence type="inferred from homology"/>
<dbReference type="AlphaFoldDB" id="A0A060RDC2"/>
<dbReference type="Proteomes" id="UP000027616">
    <property type="component" value="Chromosome I"/>
</dbReference>
<evidence type="ECO:0000256" key="12">
    <source>
        <dbReference type="HAMAP-Rule" id="MF_00252"/>
    </source>
</evidence>
<dbReference type="PANTHER" id="PTHR42918:SF15">
    <property type="entry name" value="LYSINE--TRNA LIGASE, CHLOROPLASTIC_MITOCHONDRIAL"/>
    <property type="match status" value="1"/>
</dbReference>
<dbReference type="GO" id="GO:0000287">
    <property type="term" value="F:magnesium ion binding"/>
    <property type="evidence" value="ECO:0007669"/>
    <property type="project" value="UniProtKB-UniRule"/>
</dbReference>
<feature type="binding site" evidence="12">
    <location>
        <position position="416"/>
    </location>
    <ligand>
        <name>Mg(2+)</name>
        <dbReference type="ChEBI" id="CHEBI:18420"/>
        <label>1</label>
    </ligand>
</feature>
<dbReference type="PANTHER" id="PTHR42918">
    <property type="entry name" value="LYSYL-TRNA SYNTHETASE"/>
    <property type="match status" value="1"/>
</dbReference>
<dbReference type="KEGG" id="rbc:BN938_2020"/>
<evidence type="ECO:0000256" key="3">
    <source>
        <dbReference type="ARBA" id="ARBA00022490"/>
    </source>
</evidence>
<comment type="subunit">
    <text evidence="12">Homodimer.</text>
</comment>
<dbReference type="GO" id="GO:0004824">
    <property type="term" value="F:lysine-tRNA ligase activity"/>
    <property type="evidence" value="ECO:0007669"/>
    <property type="project" value="UniProtKB-UniRule"/>
</dbReference>
<accession>A0A060RDC2</accession>
<dbReference type="Gene3D" id="2.40.50.140">
    <property type="entry name" value="Nucleic acid-binding proteins"/>
    <property type="match status" value="1"/>
</dbReference>
<keyword evidence="8 12" id="KW-0460">Magnesium</keyword>
<keyword evidence="3 12" id="KW-0963">Cytoplasm</keyword>
<dbReference type="PROSITE" id="PS50862">
    <property type="entry name" value="AA_TRNA_LIGASE_II"/>
    <property type="match status" value="1"/>
</dbReference>
<keyword evidence="16" id="KW-1185">Reference proteome</keyword>
<dbReference type="Pfam" id="PF01336">
    <property type="entry name" value="tRNA_anti-codon"/>
    <property type="match status" value="1"/>
</dbReference>
<feature type="binding site" evidence="12">
    <location>
        <position position="416"/>
    </location>
    <ligand>
        <name>Mg(2+)</name>
        <dbReference type="ChEBI" id="CHEBI:18420"/>
        <label>2</label>
    </ligand>
</feature>
<keyword evidence="7 12" id="KW-0067">ATP-binding</keyword>
<sequence length="573" mass="65520">MENIELNEQEVLRRESLAKLRELGIDPYPAAMFPVNSTVAKIRCGESTGEVVIAGRIMSRRIMGSASFFELQDQSGKLQIYVKRDDICPDPEDTTYYNTVFKKLMDIGDIVGVEGFVFTTNTGELSVHCQKLTLLSKSLKPLPIVKEKDGVIYDAFSDPELRYRQRYVDLIVNPQVRDTFLKRTKIINTMRNFFNERSYIEVETPILQPIPGGASARPFITHHNTLDIPLYLRIANELYLKRLIVGGFEGVYEFAKDFRNEGMDRTHNPEFTVLEIYVAYKDYRWMMEFVEQMIERVAMEANGTTDAEINGKKVSFKAPFRRLTMTQAILDKTDFDITGKNEDELRAACRRMGIEVNDTMGKGKLIDAIFGEKCEDDLVQPTFIIDYPLDMSPLCKRHRDNGELTERFELFVAGKELANAYSELNDPIDQLERFQEQLRLSEKGDDEAMFIDMDFVRALEYGMPTCSGMGIGIDRLTMFLTGQSTIQEVLFFPQMRPEKVLRKDGVVEFGAVGVPAEWVEVLHRMSITQVPMLLNWASAKLFNDLCGFNKKNKLGLKNPTAEDVAAWIERSKA</sequence>
<evidence type="ECO:0000256" key="9">
    <source>
        <dbReference type="ARBA" id="ARBA00022917"/>
    </source>
</evidence>
<comment type="subcellular location">
    <subcellularLocation>
        <location evidence="1 12">Cytoplasm</location>
    </subcellularLocation>
</comment>
<dbReference type="GO" id="GO:0006430">
    <property type="term" value="P:lysyl-tRNA aminoacylation"/>
    <property type="evidence" value="ECO:0007669"/>
    <property type="project" value="UniProtKB-UniRule"/>
</dbReference>
<feature type="binding site" evidence="12">
    <location>
        <position position="409"/>
    </location>
    <ligand>
        <name>Mg(2+)</name>
        <dbReference type="ChEBI" id="CHEBI:18420"/>
        <label>1</label>
    </ligand>
</feature>
<organism evidence="15 16">
    <name type="scientific">Mucinivorans hirudinis</name>
    <dbReference type="NCBI Taxonomy" id="1433126"/>
    <lineage>
        <taxon>Bacteria</taxon>
        <taxon>Pseudomonadati</taxon>
        <taxon>Bacteroidota</taxon>
        <taxon>Bacteroidia</taxon>
        <taxon>Bacteroidales</taxon>
        <taxon>Rikenellaceae</taxon>
        <taxon>Mucinivorans</taxon>
    </lineage>
</organism>
<dbReference type="STRING" id="1433126.BN938_2020"/>
<dbReference type="FunFam" id="2.40.50.140:FF:000024">
    <property type="entry name" value="Lysine--tRNA ligase"/>
    <property type="match status" value="1"/>
</dbReference>
<feature type="domain" description="Aminoacyl-transfer RNA synthetases class-II family profile" evidence="14">
    <location>
        <begin position="183"/>
        <end position="497"/>
    </location>
</feature>
<evidence type="ECO:0000256" key="2">
    <source>
        <dbReference type="ARBA" id="ARBA00008226"/>
    </source>
</evidence>
<evidence type="ECO:0000256" key="1">
    <source>
        <dbReference type="ARBA" id="ARBA00004496"/>
    </source>
</evidence>
<dbReference type="GO" id="GO:0000049">
    <property type="term" value="F:tRNA binding"/>
    <property type="evidence" value="ECO:0007669"/>
    <property type="project" value="TreeGrafter"/>
</dbReference>
<evidence type="ECO:0000256" key="4">
    <source>
        <dbReference type="ARBA" id="ARBA00022598"/>
    </source>
</evidence>
<dbReference type="InterPro" id="IPR045864">
    <property type="entry name" value="aa-tRNA-synth_II/BPL/LPL"/>
</dbReference>
<evidence type="ECO:0000313" key="16">
    <source>
        <dbReference type="Proteomes" id="UP000027616"/>
    </source>
</evidence>
<reference evidence="15 16" key="1">
    <citation type="journal article" date="2015" name="Genome Announc.">
        <title>Complete Genome Sequence of the Novel Leech Symbiont Mucinivorans hirudinis M3T.</title>
        <authorList>
            <person name="Nelson M.C."/>
            <person name="Bomar L."/>
            <person name="Graf J."/>
        </authorList>
    </citation>
    <scope>NUCLEOTIDE SEQUENCE [LARGE SCALE GENOMIC DNA]</scope>
    <source>
        <strain evidence="16">M3</strain>
    </source>
</reference>
<evidence type="ECO:0000256" key="8">
    <source>
        <dbReference type="ARBA" id="ARBA00022842"/>
    </source>
</evidence>
<name>A0A060RDC2_9BACT</name>
<gene>
    <name evidence="12" type="primary">lysS</name>
    <name evidence="15" type="ORF">BN938_2020</name>
</gene>
<dbReference type="InterPro" id="IPR012340">
    <property type="entry name" value="NA-bd_OB-fold"/>
</dbReference>
<evidence type="ECO:0000256" key="10">
    <source>
        <dbReference type="ARBA" id="ARBA00023146"/>
    </source>
</evidence>
<protein>
    <recommendedName>
        <fullName evidence="12">Lysine--tRNA ligase</fullName>
        <ecNumber evidence="12">6.1.1.6</ecNumber>
    </recommendedName>
    <alternativeName>
        <fullName evidence="12">Lysyl-tRNA synthetase</fullName>
        <shortName evidence="12">LysRS</shortName>
    </alternativeName>
</protein>
<dbReference type="NCBIfam" id="NF001756">
    <property type="entry name" value="PRK00484.1"/>
    <property type="match status" value="1"/>
</dbReference>
<dbReference type="InterPro" id="IPR004364">
    <property type="entry name" value="Aa-tRNA-synt_II"/>
</dbReference>
<evidence type="ECO:0000256" key="7">
    <source>
        <dbReference type="ARBA" id="ARBA00022840"/>
    </source>
</evidence>
<dbReference type="Gene3D" id="3.30.930.10">
    <property type="entry name" value="Bira Bifunctional Protein, Domain 2"/>
    <property type="match status" value="1"/>
</dbReference>
<dbReference type="FunFam" id="3.30.930.10:FF:000238">
    <property type="entry name" value="Lysine--tRNA ligase"/>
    <property type="match status" value="1"/>
</dbReference>
<dbReference type="OrthoDB" id="9801152at2"/>
<evidence type="ECO:0000256" key="6">
    <source>
        <dbReference type="ARBA" id="ARBA00022741"/>
    </source>
</evidence>
<dbReference type="eggNOG" id="COG1190">
    <property type="taxonomic scope" value="Bacteria"/>
</dbReference>
<keyword evidence="5 12" id="KW-0479">Metal-binding</keyword>
<keyword evidence="4 12" id="KW-0436">Ligase</keyword>
<dbReference type="PATRIC" id="fig|1433126.3.peg.1993"/>
<dbReference type="EMBL" id="HG934468">
    <property type="protein sequence ID" value="CDN32093.1"/>
    <property type="molecule type" value="Genomic_DNA"/>
</dbReference>
<evidence type="ECO:0000256" key="5">
    <source>
        <dbReference type="ARBA" id="ARBA00022723"/>
    </source>
</evidence>
<dbReference type="NCBIfam" id="TIGR00499">
    <property type="entry name" value="lysS_bact"/>
    <property type="match status" value="1"/>
</dbReference>
<dbReference type="SUPFAM" id="SSF55681">
    <property type="entry name" value="Class II aaRS and biotin synthetases"/>
    <property type="match status" value="1"/>
</dbReference>
<evidence type="ECO:0000256" key="13">
    <source>
        <dbReference type="RuleBase" id="RU000336"/>
    </source>
</evidence>
<dbReference type="PRINTS" id="PR00982">
    <property type="entry name" value="TRNASYNTHLYS"/>
</dbReference>
<keyword evidence="6 12" id="KW-0547">Nucleotide-binding</keyword>
<dbReference type="InterPro" id="IPR044136">
    <property type="entry name" value="Lys-tRNA-ligase_II_N"/>
</dbReference>